<accession>A0A8J1TWV4</accession>
<feature type="compositionally biased region" description="Basic and acidic residues" evidence="1">
    <location>
        <begin position="180"/>
        <end position="194"/>
    </location>
</feature>
<dbReference type="InterPro" id="IPR039875">
    <property type="entry name" value="LENG1-like"/>
</dbReference>
<keyword evidence="4" id="KW-1185">Reference proteome</keyword>
<dbReference type="EMBL" id="CAIIXF020000003">
    <property type="protein sequence ID" value="CAH1779028.1"/>
    <property type="molecule type" value="Genomic_DNA"/>
</dbReference>
<feature type="compositionally biased region" description="Basic residues" evidence="1">
    <location>
        <begin position="216"/>
        <end position="235"/>
    </location>
</feature>
<dbReference type="SMART" id="SM01083">
    <property type="entry name" value="Cir_N"/>
    <property type="match status" value="1"/>
</dbReference>
<evidence type="ECO:0000256" key="2">
    <source>
        <dbReference type="SAM" id="Phobius"/>
    </source>
</evidence>
<dbReference type="AlphaFoldDB" id="A0A8J1TWV4"/>
<comment type="caution">
    <text evidence="3">The sequence shown here is derived from an EMBL/GenBank/DDBJ whole genome shotgun (WGS) entry which is preliminary data.</text>
</comment>
<feature type="region of interest" description="Disordered" evidence="1">
    <location>
        <begin position="172"/>
        <end position="194"/>
    </location>
</feature>
<feature type="region of interest" description="Disordered" evidence="1">
    <location>
        <begin position="128"/>
        <end position="151"/>
    </location>
</feature>
<feature type="transmembrane region" description="Helical" evidence="2">
    <location>
        <begin position="18"/>
        <end position="40"/>
    </location>
</feature>
<feature type="compositionally biased region" description="Basic and acidic residues" evidence="1">
    <location>
        <begin position="137"/>
        <end position="151"/>
    </location>
</feature>
<dbReference type="OrthoDB" id="2159131at2759"/>
<name>A0A8J1TWV4_OWEFU</name>
<dbReference type="Proteomes" id="UP000749559">
    <property type="component" value="Unassembled WGS sequence"/>
</dbReference>
<keyword evidence="2" id="KW-1133">Transmembrane helix</keyword>
<proteinExistence type="predicted"/>
<sequence>MKKTICFRAVVNLLFTNLFYVFLDGFLILLRILHFIMNILPHKSWHVLNKDNIARVRADEAKAAEEEKQKNLRLALGEQEARTNHLRKQSRKRLAQFEEEGGGSFNDTTLAEHKPESHINFFADHEAGLSTSNNSKKNIDHEKEKKAEQEKYEKSIGLLTYLGQSALEPETSKPWYLEKNQPDTDKDTLNLKRSDKDEKLKNYLDPVHQMNEFINKKKKKHKKHRSHKEKKHNHRHKDDKASSECKQPSKTMAELRAERIKRETAEREKCNKIRAIARGEKVEEKKKEHVEVDDRRRKYNSQYNPDFVRVRKPTKDHGLKYH</sequence>
<dbReference type="Pfam" id="PF10197">
    <property type="entry name" value="Cir_N"/>
    <property type="match status" value="1"/>
</dbReference>
<keyword evidence="2" id="KW-0472">Membrane</keyword>
<keyword evidence="2" id="KW-0812">Transmembrane</keyword>
<feature type="compositionally biased region" description="Basic and acidic residues" evidence="1">
    <location>
        <begin position="313"/>
        <end position="322"/>
    </location>
</feature>
<dbReference type="PANTHER" id="PTHR22093">
    <property type="entry name" value="LEUKOCYTE RECEPTOR CLUSTER LRC MEMBER 1"/>
    <property type="match status" value="1"/>
</dbReference>
<evidence type="ECO:0000313" key="4">
    <source>
        <dbReference type="Proteomes" id="UP000749559"/>
    </source>
</evidence>
<organism evidence="3 4">
    <name type="scientific">Owenia fusiformis</name>
    <name type="common">Polychaete worm</name>
    <dbReference type="NCBI Taxonomy" id="6347"/>
    <lineage>
        <taxon>Eukaryota</taxon>
        <taxon>Metazoa</taxon>
        <taxon>Spiralia</taxon>
        <taxon>Lophotrochozoa</taxon>
        <taxon>Annelida</taxon>
        <taxon>Polychaeta</taxon>
        <taxon>Sedentaria</taxon>
        <taxon>Canalipalpata</taxon>
        <taxon>Sabellida</taxon>
        <taxon>Oweniida</taxon>
        <taxon>Oweniidae</taxon>
        <taxon>Owenia</taxon>
    </lineage>
</organism>
<evidence type="ECO:0000313" key="3">
    <source>
        <dbReference type="EMBL" id="CAH1779028.1"/>
    </source>
</evidence>
<dbReference type="PANTHER" id="PTHR22093:SF0">
    <property type="entry name" value="LEUKOCYTE RECEPTOR CLUSTER MEMBER 1"/>
    <property type="match status" value="1"/>
</dbReference>
<reference evidence="3" key="1">
    <citation type="submission" date="2022-03" db="EMBL/GenBank/DDBJ databases">
        <authorList>
            <person name="Martin C."/>
        </authorList>
    </citation>
    <scope>NUCLEOTIDE SEQUENCE</scope>
</reference>
<dbReference type="InterPro" id="IPR019339">
    <property type="entry name" value="CIR_N_dom"/>
</dbReference>
<feature type="region of interest" description="Disordered" evidence="1">
    <location>
        <begin position="302"/>
        <end position="322"/>
    </location>
</feature>
<gene>
    <name evidence="3" type="ORF">OFUS_LOCUS5877</name>
</gene>
<feature type="region of interest" description="Disordered" evidence="1">
    <location>
        <begin position="210"/>
        <end position="255"/>
    </location>
</feature>
<protein>
    <submittedName>
        <fullName evidence="3">Uncharacterized protein</fullName>
    </submittedName>
</protein>
<evidence type="ECO:0000256" key="1">
    <source>
        <dbReference type="SAM" id="MobiDB-lite"/>
    </source>
</evidence>